<evidence type="ECO:0000313" key="2">
    <source>
        <dbReference type="EMBL" id="JAI03181.1"/>
    </source>
</evidence>
<dbReference type="AlphaFoldDB" id="A0A0E9XMV3"/>
<feature type="transmembrane region" description="Helical" evidence="1">
    <location>
        <begin position="12"/>
        <end position="32"/>
    </location>
</feature>
<organism evidence="2">
    <name type="scientific">Anguilla anguilla</name>
    <name type="common">European freshwater eel</name>
    <name type="synonym">Muraena anguilla</name>
    <dbReference type="NCBI Taxonomy" id="7936"/>
    <lineage>
        <taxon>Eukaryota</taxon>
        <taxon>Metazoa</taxon>
        <taxon>Chordata</taxon>
        <taxon>Craniata</taxon>
        <taxon>Vertebrata</taxon>
        <taxon>Euteleostomi</taxon>
        <taxon>Actinopterygii</taxon>
        <taxon>Neopterygii</taxon>
        <taxon>Teleostei</taxon>
        <taxon>Anguilliformes</taxon>
        <taxon>Anguillidae</taxon>
        <taxon>Anguilla</taxon>
    </lineage>
</organism>
<reference evidence="2" key="2">
    <citation type="journal article" date="2015" name="Fish Shellfish Immunol.">
        <title>Early steps in the European eel (Anguilla anguilla)-Vibrio vulnificus interaction in the gills: Role of the RtxA13 toxin.</title>
        <authorList>
            <person name="Callol A."/>
            <person name="Pajuelo D."/>
            <person name="Ebbesson L."/>
            <person name="Teles M."/>
            <person name="MacKenzie S."/>
            <person name="Amaro C."/>
        </authorList>
    </citation>
    <scope>NUCLEOTIDE SEQUENCE</scope>
</reference>
<keyword evidence="1" id="KW-0812">Transmembrane</keyword>
<sequence length="35" mass="3935">MGEESVVRISEVLSHFICFGVQFASMGILFSFHND</sequence>
<keyword evidence="1" id="KW-1133">Transmembrane helix</keyword>
<protein>
    <submittedName>
        <fullName evidence="2">Uncharacterized protein</fullName>
    </submittedName>
</protein>
<reference evidence="2" key="1">
    <citation type="submission" date="2014-11" db="EMBL/GenBank/DDBJ databases">
        <authorList>
            <person name="Amaro Gonzalez C."/>
        </authorList>
    </citation>
    <scope>NUCLEOTIDE SEQUENCE</scope>
</reference>
<evidence type="ECO:0000256" key="1">
    <source>
        <dbReference type="SAM" id="Phobius"/>
    </source>
</evidence>
<accession>A0A0E9XMV3</accession>
<dbReference type="EMBL" id="GBXM01005397">
    <property type="protein sequence ID" value="JAI03181.1"/>
    <property type="molecule type" value="Transcribed_RNA"/>
</dbReference>
<name>A0A0E9XMV3_ANGAN</name>
<proteinExistence type="predicted"/>
<keyword evidence="1" id="KW-0472">Membrane</keyword>